<dbReference type="GO" id="GO:0051087">
    <property type="term" value="F:protein-folding chaperone binding"/>
    <property type="evidence" value="ECO:0007669"/>
    <property type="project" value="TreeGrafter"/>
</dbReference>
<evidence type="ECO:0000259" key="2">
    <source>
        <dbReference type="PROSITE" id="PS50076"/>
    </source>
</evidence>
<evidence type="ECO:0000313" key="3">
    <source>
        <dbReference type="EMBL" id="CAG8527354.1"/>
    </source>
</evidence>
<dbReference type="GO" id="GO:0005634">
    <property type="term" value="C:nucleus"/>
    <property type="evidence" value="ECO:0007669"/>
    <property type="project" value="TreeGrafter"/>
</dbReference>
<dbReference type="Proteomes" id="UP000789831">
    <property type="component" value="Unassembled WGS sequence"/>
</dbReference>
<dbReference type="InterPro" id="IPR001623">
    <property type="entry name" value="DnaJ_domain"/>
</dbReference>
<evidence type="ECO:0000256" key="1">
    <source>
        <dbReference type="SAM" id="MobiDB-lite"/>
    </source>
</evidence>
<feature type="compositionally biased region" description="Basic and acidic residues" evidence="1">
    <location>
        <begin position="202"/>
        <end position="216"/>
    </location>
</feature>
<dbReference type="GO" id="GO:0051082">
    <property type="term" value="F:unfolded protein binding"/>
    <property type="evidence" value="ECO:0007669"/>
    <property type="project" value="TreeGrafter"/>
</dbReference>
<dbReference type="Pfam" id="PF00226">
    <property type="entry name" value="DnaJ"/>
    <property type="match status" value="1"/>
</dbReference>
<reference evidence="3" key="1">
    <citation type="submission" date="2021-06" db="EMBL/GenBank/DDBJ databases">
        <authorList>
            <person name="Kallberg Y."/>
            <person name="Tangrot J."/>
            <person name="Rosling A."/>
        </authorList>
    </citation>
    <scope>NUCLEOTIDE SEQUENCE</scope>
    <source>
        <strain evidence="3">MT106</strain>
    </source>
</reference>
<dbReference type="PRINTS" id="PR00625">
    <property type="entry name" value="JDOMAIN"/>
</dbReference>
<gene>
    <name evidence="3" type="ORF">AGERDE_LOCUS5540</name>
</gene>
<dbReference type="SUPFAM" id="SSF46565">
    <property type="entry name" value="Chaperone J-domain"/>
    <property type="match status" value="1"/>
</dbReference>
<accession>A0A9N9AG40</accession>
<dbReference type="PROSITE" id="PS50076">
    <property type="entry name" value="DNAJ_2"/>
    <property type="match status" value="1"/>
</dbReference>
<protein>
    <submittedName>
        <fullName evidence="3">9707_t:CDS:1</fullName>
    </submittedName>
</protein>
<dbReference type="AlphaFoldDB" id="A0A9N9AG40"/>
<dbReference type="PANTHER" id="PTHR43948">
    <property type="entry name" value="DNAJ HOMOLOG SUBFAMILY B"/>
    <property type="match status" value="1"/>
</dbReference>
<dbReference type="Gene3D" id="1.10.287.110">
    <property type="entry name" value="DnaJ domain"/>
    <property type="match status" value="1"/>
</dbReference>
<organism evidence="3 4">
    <name type="scientific">Ambispora gerdemannii</name>
    <dbReference type="NCBI Taxonomy" id="144530"/>
    <lineage>
        <taxon>Eukaryota</taxon>
        <taxon>Fungi</taxon>
        <taxon>Fungi incertae sedis</taxon>
        <taxon>Mucoromycota</taxon>
        <taxon>Glomeromycotina</taxon>
        <taxon>Glomeromycetes</taxon>
        <taxon>Archaeosporales</taxon>
        <taxon>Ambisporaceae</taxon>
        <taxon>Ambispora</taxon>
    </lineage>
</organism>
<dbReference type="OrthoDB" id="436519at2759"/>
<dbReference type="PANTHER" id="PTHR43948:SF22">
    <property type="entry name" value="4930503B20RIK PROTEIN"/>
    <property type="match status" value="1"/>
</dbReference>
<dbReference type="SMART" id="SM00271">
    <property type="entry name" value="DnaJ"/>
    <property type="match status" value="1"/>
</dbReference>
<name>A0A9N9AG40_9GLOM</name>
<dbReference type="EMBL" id="CAJVPL010000759">
    <property type="protein sequence ID" value="CAG8527354.1"/>
    <property type="molecule type" value="Genomic_DNA"/>
</dbReference>
<feature type="region of interest" description="Disordered" evidence="1">
    <location>
        <begin position="191"/>
        <end position="216"/>
    </location>
</feature>
<sequence length="243" mass="28488">MVEKKYYKILEINEGATQEEIKKNYRRLALIWHPDKNPNNIEEAEKKIKEINFAYEVLSNKNGSVEKYGCDYGEEISDGKSAVKKYSNEKMNWIFTELRNFKMNYETNARIAGENGEEPPIISDYHLIRGKRLLQILYSYYFPIYKKMGWVNFHQKYVSVFEDNGLEKLNFARGKMGLNELTDKELGLVEGKNQNESPKIPGNKEPDKIDGNQEKPKIKDGIANIEEYNNLYYSGNHETIRKY</sequence>
<dbReference type="GO" id="GO:0005737">
    <property type="term" value="C:cytoplasm"/>
    <property type="evidence" value="ECO:0007669"/>
    <property type="project" value="TreeGrafter"/>
</dbReference>
<keyword evidence="4" id="KW-1185">Reference proteome</keyword>
<dbReference type="CDD" id="cd06257">
    <property type="entry name" value="DnaJ"/>
    <property type="match status" value="1"/>
</dbReference>
<evidence type="ECO:0000313" key="4">
    <source>
        <dbReference type="Proteomes" id="UP000789831"/>
    </source>
</evidence>
<dbReference type="GO" id="GO:0044183">
    <property type="term" value="F:protein folding chaperone"/>
    <property type="evidence" value="ECO:0007669"/>
    <property type="project" value="TreeGrafter"/>
</dbReference>
<comment type="caution">
    <text evidence="3">The sequence shown here is derived from an EMBL/GenBank/DDBJ whole genome shotgun (WGS) entry which is preliminary data.</text>
</comment>
<proteinExistence type="predicted"/>
<feature type="domain" description="J" evidence="2">
    <location>
        <begin position="5"/>
        <end position="69"/>
    </location>
</feature>
<dbReference type="InterPro" id="IPR036869">
    <property type="entry name" value="J_dom_sf"/>
</dbReference>